<accession>A0ACC2UVK8</accession>
<gene>
    <name evidence="1" type="primary">NAE1_1</name>
    <name evidence="1" type="ORF">DSO57_1002719</name>
</gene>
<proteinExistence type="predicted"/>
<comment type="caution">
    <text evidence="1">The sequence shown here is derived from an EMBL/GenBank/DDBJ whole genome shotgun (WGS) entry which is preliminary data.</text>
</comment>
<sequence>METPDLSIPDAQTLRYDRQLRLWAQSGQEALGNSHIALLGVTPTGSEILKNMVLSGIHSFTVVDNEDINPLDSNNFFIDTTETSKRGATFRDLILELNPQVKGFHLDLDPVTVLHKPMFFEKFSAVIVSMGLQLNEVFVSKLSEILYTLGIPMVTVDTCGFMGYFRLSCQKHPVIETHPESFNDLRLDVPIPGLEAWADAIDFEASSEQHGNIPYAAILIRYIKLWAKEQEEGTTFPTTYKQKQELKKLIKSGMLSSDEENFEQAIAAVNSMVQARKVPSQVLAIFQNPKCQNINEESSEFWLLARALYEYYKNEGKHTHLPLSGTIPDMKADTIRYIELQKLYKEQASRDVQALQAHLQKLDVTGVKNITPQQVTTMCKNAYYLHLSESIPLHLEWSKSNSKLLDLSSLSANKEQAWLWLAFRARHHVAITANKLLGQGVNVNLERDTAHLLSSIAELIAQYGMDSTTCLPSEEFVGKFLIAASKGELVTTASILGGLIAQELTKLFTKQYIPSASTCIFDGLSVGAVPINIMLKDSNVE</sequence>
<organism evidence="1 2">
    <name type="scientific">Entomophthora muscae</name>
    <dbReference type="NCBI Taxonomy" id="34485"/>
    <lineage>
        <taxon>Eukaryota</taxon>
        <taxon>Fungi</taxon>
        <taxon>Fungi incertae sedis</taxon>
        <taxon>Zoopagomycota</taxon>
        <taxon>Entomophthoromycotina</taxon>
        <taxon>Entomophthoromycetes</taxon>
        <taxon>Entomophthorales</taxon>
        <taxon>Entomophthoraceae</taxon>
        <taxon>Entomophthora</taxon>
    </lineage>
</organism>
<keyword evidence="2" id="KW-1185">Reference proteome</keyword>
<evidence type="ECO:0000313" key="2">
    <source>
        <dbReference type="Proteomes" id="UP001165960"/>
    </source>
</evidence>
<dbReference type="Proteomes" id="UP001165960">
    <property type="component" value="Unassembled WGS sequence"/>
</dbReference>
<name>A0ACC2UVK8_9FUNG</name>
<evidence type="ECO:0000313" key="1">
    <source>
        <dbReference type="EMBL" id="KAJ9090407.1"/>
    </source>
</evidence>
<protein>
    <submittedName>
        <fullName evidence="1">NEDD8-activating enzyme E1 regulatory subunit</fullName>
    </submittedName>
</protein>
<reference evidence="1" key="1">
    <citation type="submission" date="2022-04" db="EMBL/GenBank/DDBJ databases">
        <title>Genome of the entomopathogenic fungus Entomophthora muscae.</title>
        <authorList>
            <person name="Elya C."/>
            <person name="Lovett B.R."/>
            <person name="Lee E."/>
            <person name="Macias A.M."/>
            <person name="Hajek A.E."/>
            <person name="De Bivort B.L."/>
            <person name="Kasson M.T."/>
            <person name="De Fine Licht H.H."/>
            <person name="Stajich J.E."/>
        </authorList>
    </citation>
    <scope>NUCLEOTIDE SEQUENCE</scope>
    <source>
        <strain evidence="1">Berkeley</strain>
    </source>
</reference>
<dbReference type="EMBL" id="QTSX02000006">
    <property type="protein sequence ID" value="KAJ9090407.1"/>
    <property type="molecule type" value="Genomic_DNA"/>
</dbReference>